<keyword evidence="3" id="KW-1185">Reference proteome</keyword>
<protein>
    <submittedName>
        <fullName evidence="2">Rhamnulose-1-phosphate aldolase</fullName>
        <ecNumber evidence="2">4.1.2.19</ecNumber>
    </submittedName>
</protein>
<organism evidence="2 3">
    <name type="scientific">Maliponia aquimaris</name>
    <dbReference type="NCBI Taxonomy" id="1673631"/>
    <lineage>
        <taxon>Bacteria</taxon>
        <taxon>Pseudomonadati</taxon>
        <taxon>Pseudomonadota</taxon>
        <taxon>Alphaproteobacteria</taxon>
        <taxon>Rhodobacterales</taxon>
        <taxon>Paracoccaceae</taxon>
        <taxon>Maliponia</taxon>
    </lineage>
</organism>
<evidence type="ECO:0000259" key="1">
    <source>
        <dbReference type="Pfam" id="PF00596"/>
    </source>
</evidence>
<dbReference type="SUPFAM" id="SSF53639">
    <property type="entry name" value="AraD/HMP-PK domain-like"/>
    <property type="match status" value="1"/>
</dbReference>
<keyword evidence="2" id="KW-0456">Lyase</keyword>
<dbReference type="InterPro" id="IPR036409">
    <property type="entry name" value="Aldolase_II/adducin_N_sf"/>
</dbReference>
<dbReference type="EMBL" id="FXYF01000007">
    <property type="protein sequence ID" value="SMX44032.1"/>
    <property type="molecule type" value="Genomic_DNA"/>
</dbReference>
<name>A0A238KPI8_9RHOB</name>
<accession>A0A238KPI8</accession>
<evidence type="ECO:0000313" key="2">
    <source>
        <dbReference type="EMBL" id="SMX44032.1"/>
    </source>
</evidence>
<gene>
    <name evidence="2" type="primary">rhaD</name>
    <name evidence="2" type="ORF">MAA8898_02972</name>
</gene>
<dbReference type="RefSeq" id="WP_176445175.1">
    <property type="nucleotide sequence ID" value="NZ_FXYF01000007.1"/>
</dbReference>
<sequence length="150" mass="16391">MPVAQPDLDGECFLVTGTGWFFRHALEKPNQVFGIVQLVDGGAAYRKVWGFSDGGRPTSGFATHLVAHAVRKPVSGGRKRIILHAHPREFIALSFLEPVETATLQHSRIISWTHHGILVSESCPDGVFALVETVEKAAAIHRKALCAERS</sequence>
<dbReference type="GO" id="GO:0008994">
    <property type="term" value="F:rhamnulose-1-phosphate aldolase activity"/>
    <property type="evidence" value="ECO:0007669"/>
    <property type="project" value="UniProtKB-EC"/>
</dbReference>
<proteinExistence type="predicted"/>
<dbReference type="Pfam" id="PF00596">
    <property type="entry name" value="Aldolase_II"/>
    <property type="match status" value="1"/>
</dbReference>
<dbReference type="InterPro" id="IPR001303">
    <property type="entry name" value="Aldolase_II/adducin_N"/>
</dbReference>
<dbReference type="AlphaFoldDB" id="A0A238KPI8"/>
<feature type="domain" description="Class II aldolase/adducin N-terminal" evidence="1">
    <location>
        <begin position="9"/>
        <end position="96"/>
    </location>
</feature>
<dbReference type="EC" id="4.1.2.19" evidence="2"/>
<evidence type="ECO:0000313" key="3">
    <source>
        <dbReference type="Proteomes" id="UP000207598"/>
    </source>
</evidence>
<dbReference type="Proteomes" id="UP000207598">
    <property type="component" value="Unassembled WGS sequence"/>
</dbReference>
<dbReference type="Gene3D" id="3.40.225.10">
    <property type="entry name" value="Class II aldolase/adducin N-terminal domain"/>
    <property type="match status" value="1"/>
</dbReference>
<reference evidence="2 3" key="1">
    <citation type="submission" date="2017-05" db="EMBL/GenBank/DDBJ databases">
        <authorList>
            <person name="Song R."/>
            <person name="Chenine A.L."/>
            <person name="Ruprecht R.M."/>
        </authorList>
    </citation>
    <scope>NUCLEOTIDE SEQUENCE [LARGE SCALE GENOMIC DNA]</scope>
    <source>
        <strain evidence="2 3">CECT 8898</strain>
    </source>
</reference>